<dbReference type="OrthoDB" id="982493at2"/>
<dbReference type="AlphaFoldDB" id="A0A2H3KG45"/>
<dbReference type="EMBL" id="VFPJ01000001">
    <property type="protein sequence ID" value="TQM39389.1"/>
    <property type="molecule type" value="Genomic_DNA"/>
</dbReference>
<dbReference type="EMBL" id="PCMW01000012">
    <property type="protein sequence ID" value="PDS26573.1"/>
    <property type="molecule type" value="Genomic_DNA"/>
</dbReference>
<protein>
    <submittedName>
        <fullName evidence="2">Exosortase F system-associated protein</fullName>
    </submittedName>
    <submittedName>
        <fullName evidence="3">Exosortase F-associated protein</fullName>
    </submittedName>
</protein>
<evidence type="ECO:0000256" key="1">
    <source>
        <dbReference type="SAM" id="Phobius"/>
    </source>
</evidence>
<reference evidence="2 4" key="1">
    <citation type="submission" date="2017-09" db="EMBL/GenBank/DDBJ databases">
        <title>Whole genomes of Flavobacteriaceae.</title>
        <authorList>
            <person name="Stine C."/>
            <person name="Li C."/>
            <person name="Tadesse D."/>
        </authorList>
    </citation>
    <scope>NUCLEOTIDE SEQUENCE [LARGE SCALE GENOMIC DNA]</scope>
    <source>
        <strain evidence="2 4">ATCC 35036</strain>
    </source>
</reference>
<dbReference type="Proteomes" id="UP000320773">
    <property type="component" value="Unassembled WGS sequence"/>
</dbReference>
<gene>
    <name evidence="2" type="ORF">B0A77_02045</name>
    <name evidence="3" type="ORF">BC670_0177</name>
</gene>
<accession>A0A2H3KG45</accession>
<keyword evidence="1" id="KW-1133">Transmembrane helix</keyword>
<evidence type="ECO:0000313" key="5">
    <source>
        <dbReference type="Proteomes" id="UP000320773"/>
    </source>
</evidence>
<reference evidence="3 5" key="2">
    <citation type="submission" date="2019-06" db="EMBL/GenBank/DDBJ databases">
        <title>Genomic Encyclopedia of Archaeal and Bacterial Type Strains, Phase II (KMG-II): from individual species to whole genera.</title>
        <authorList>
            <person name="Goeker M."/>
        </authorList>
    </citation>
    <scope>NUCLEOTIDE SEQUENCE [LARGE SCALE GENOMIC DNA]</scope>
    <source>
        <strain evidence="3 5">DSM 24789</strain>
    </source>
</reference>
<evidence type="ECO:0000313" key="4">
    <source>
        <dbReference type="Proteomes" id="UP000220828"/>
    </source>
</evidence>
<feature type="transmembrane region" description="Helical" evidence="1">
    <location>
        <begin position="51"/>
        <end position="75"/>
    </location>
</feature>
<organism evidence="2 4">
    <name type="scientific">Flavobacterium branchiophilum</name>
    <dbReference type="NCBI Taxonomy" id="55197"/>
    <lineage>
        <taxon>Bacteria</taxon>
        <taxon>Pseudomonadati</taxon>
        <taxon>Bacteroidota</taxon>
        <taxon>Flavobacteriia</taxon>
        <taxon>Flavobacteriales</taxon>
        <taxon>Flavobacteriaceae</taxon>
        <taxon>Flavobacterium</taxon>
    </lineage>
</organism>
<dbReference type="Proteomes" id="UP000220828">
    <property type="component" value="Unassembled WGS sequence"/>
</dbReference>
<proteinExistence type="predicted"/>
<sequence length="142" mass="17328">MKNNLKIVYVMICILGIIAVRVFENQWFYDPLIHYFKNDFYNNPIPNMDQMALYFGLTLRYFCNSLLSIIILFLVFKDLNLTKFSAILYLFFYILLIITFFTLLHFDANNQKMFLFYVRRFLIQPIFLLLFLPAFYYQKKQK</sequence>
<keyword evidence="1" id="KW-0472">Membrane</keyword>
<feature type="transmembrane region" description="Helical" evidence="1">
    <location>
        <begin position="7"/>
        <end position="23"/>
    </location>
</feature>
<feature type="transmembrane region" description="Helical" evidence="1">
    <location>
        <begin position="87"/>
        <end position="106"/>
    </location>
</feature>
<dbReference type="InterPro" id="IPR026414">
    <property type="entry name" value="ExosoTase_F-assoc_memb"/>
</dbReference>
<dbReference type="RefSeq" id="WP_089080470.1">
    <property type="nucleotide sequence ID" value="NZ_PCMW01000012.1"/>
</dbReference>
<feature type="transmembrane region" description="Helical" evidence="1">
    <location>
        <begin position="118"/>
        <end position="137"/>
    </location>
</feature>
<comment type="caution">
    <text evidence="2">The sequence shown here is derived from an EMBL/GenBank/DDBJ whole genome shotgun (WGS) entry which is preliminary data.</text>
</comment>
<evidence type="ECO:0000313" key="3">
    <source>
        <dbReference type="EMBL" id="TQM39389.1"/>
    </source>
</evidence>
<evidence type="ECO:0000313" key="2">
    <source>
        <dbReference type="EMBL" id="PDS26573.1"/>
    </source>
</evidence>
<dbReference type="NCBIfam" id="TIGR04127">
    <property type="entry name" value="flavo_near_exo"/>
    <property type="match status" value="1"/>
</dbReference>
<name>A0A2H3KG45_9FLAO</name>
<keyword evidence="1" id="KW-0812">Transmembrane</keyword>